<dbReference type="EMBL" id="JBFXLR010000051">
    <property type="protein sequence ID" value="KAL2842512.1"/>
    <property type="molecule type" value="Genomic_DNA"/>
</dbReference>
<feature type="domain" description="FAD-binding" evidence="5">
    <location>
        <begin position="23"/>
        <end position="387"/>
    </location>
</feature>
<keyword evidence="7" id="KW-1185">Reference proteome</keyword>
<accession>A0ABR4JR48</accession>
<evidence type="ECO:0000256" key="2">
    <source>
        <dbReference type="ARBA" id="ARBA00022827"/>
    </source>
</evidence>
<dbReference type="RefSeq" id="XP_070895137.1">
    <property type="nucleotide sequence ID" value="XM_071046734.1"/>
</dbReference>
<keyword evidence="1" id="KW-0285">Flavoprotein</keyword>
<dbReference type="Gene3D" id="3.30.9.10">
    <property type="entry name" value="D-Amino Acid Oxidase, subunit A, domain 2"/>
    <property type="match status" value="1"/>
</dbReference>
<evidence type="ECO:0000313" key="6">
    <source>
        <dbReference type="EMBL" id="KAL2842512.1"/>
    </source>
</evidence>
<keyword evidence="2" id="KW-0274">FAD</keyword>
<feature type="compositionally biased region" description="Polar residues" evidence="4">
    <location>
        <begin position="468"/>
        <end position="478"/>
    </location>
</feature>
<dbReference type="Gene3D" id="3.40.30.120">
    <property type="match status" value="1"/>
</dbReference>
<evidence type="ECO:0000313" key="7">
    <source>
        <dbReference type="Proteomes" id="UP001610444"/>
    </source>
</evidence>
<protein>
    <submittedName>
        <fullName evidence="6">FAD binding domain-containing protein</fullName>
    </submittedName>
</protein>
<proteinExistence type="predicted"/>
<organism evidence="6 7">
    <name type="scientific">Aspergillus pseudodeflectus</name>
    <dbReference type="NCBI Taxonomy" id="176178"/>
    <lineage>
        <taxon>Eukaryota</taxon>
        <taxon>Fungi</taxon>
        <taxon>Dikarya</taxon>
        <taxon>Ascomycota</taxon>
        <taxon>Pezizomycotina</taxon>
        <taxon>Eurotiomycetes</taxon>
        <taxon>Eurotiomycetidae</taxon>
        <taxon>Eurotiales</taxon>
        <taxon>Aspergillaceae</taxon>
        <taxon>Aspergillus</taxon>
        <taxon>Aspergillus subgen. Nidulantes</taxon>
    </lineage>
</organism>
<dbReference type="InterPro" id="IPR036188">
    <property type="entry name" value="FAD/NAD-bd_sf"/>
</dbReference>
<dbReference type="PRINTS" id="PR00420">
    <property type="entry name" value="RNGMNOXGNASE"/>
</dbReference>
<dbReference type="GeneID" id="98161898"/>
<evidence type="ECO:0000256" key="1">
    <source>
        <dbReference type="ARBA" id="ARBA00022630"/>
    </source>
</evidence>
<feature type="region of interest" description="Disordered" evidence="4">
    <location>
        <begin position="461"/>
        <end position="481"/>
    </location>
</feature>
<reference evidence="6 7" key="1">
    <citation type="submission" date="2024-07" db="EMBL/GenBank/DDBJ databases">
        <title>Section-level genome sequencing and comparative genomics of Aspergillus sections Usti and Cavernicolus.</title>
        <authorList>
            <consortium name="Lawrence Berkeley National Laboratory"/>
            <person name="Nybo J.L."/>
            <person name="Vesth T.C."/>
            <person name="Theobald S."/>
            <person name="Frisvad J.C."/>
            <person name="Larsen T.O."/>
            <person name="Kjaerboelling I."/>
            <person name="Rothschild-Mancinelli K."/>
            <person name="Lyhne E.K."/>
            <person name="Kogle M.E."/>
            <person name="Barry K."/>
            <person name="Clum A."/>
            <person name="Na H."/>
            <person name="Ledsgaard L."/>
            <person name="Lin J."/>
            <person name="Lipzen A."/>
            <person name="Kuo A."/>
            <person name="Riley R."/>
            <person name="Mondo S."/>
            <person name="LaButti K."/>
            <person name="Haridas S."/>
            <person name="Pangalinan J."/>
            <person name="Salamov A.A."/>
            <person name="Simmons B.A."/>
            <person name="Magnuson J.K."/>
            <person name="Chen J."/>
            <person name="Drula E."/>
            <person name="Henrissat B."/>
            <person name="Wiebenga A."/>
            <person name="Lubbers R.J."/>
            <person name="Gomes A.C."/>
            <person name="Macurrencykelacurrency M.R."/>
            <person name="Stajich J."/>
            <person name="Grigoriev I.V."/>
            <person name="Mortensen U.H."/>
            <person name="De vries R.P."/>
            <person name="Baker S.E."/>
            <person name="Andersen M.R."/>
        </authorList>
    </citation>
    <scope>NUCLEOTIDE SEQUENCE [LARGE SCALE GENOMIC DNA]</scope>
    <source>
        <strain evidence="6 7">CBS 756.74</strain>
    </source>
</reference>
<name>A0ABR4JR48_9EURO</name>
<dbReference type="Pfam" id="PF21274">
    <property type="entry name" value="Rng_hyd_C"/>
    <property type="match status" value="1"/>
</dbReference>
<gene>
    <name evidence="6" type="ORF">BJX68DRAFT_270688</name>
</gene>
<keyword evidence="3" id="KW-0560">Oxidoreductase</keyword>
<evidence type="ECO:0000256" key="4">
    <source>
        <dbReference type="SAM" id="MobiDB-lite"/>
    </source>
</evidence>
<dbReference type="SUPFAM" id="SSF51905">
    <property type="entry name" value="FAD/NAD(P)-binding domain"/>
    <property type="match status" value="1"/>
</dbReference>
<dbReference type="Proteomes" id="UP001610444">
    <property type="component" value="Unassembled WGS sequence"/>
</dbReference>
<dbReference type="InterPro" id="IPR050641">
    <property type="entry name" value="RIFMO-like"/>
</dbReference>
<dbReference type="InterPro" id="IPR002938">
    <property type="entry name" value="FAD-bd"/>
</dbReference>
<dbReference type="Gene3D" id="3.50.50.60">
    <property type="entry name" value="FAD/NAD(P)-binding domain"/>
    <property type="match status" value="1"/>
</dbReference>
<evidence type="ECO:0000259" key="5">
    <source>
        <dbReference type="Pfam" id="PF01494"/>
    </source>
</evidence>
<sequence length="610" mass="68303">MNILDPMDEKATPCLVSEEPLDVEYLIVGMGPAGASLACFLAYHGLKGMMINSAPSTAGTPRAHITNMAALECLRDIGLEEELMRVGNAEGAMQHTRWCYSMAGEEFARVYSWGSDPRRKGDYELASPCVPIDLPQTLLEPILVRFATHKGIQARFDTSLVEFVEDEHHRIVSTLHDKVLNKHYKVRSKYLFGADGARSRIMKQLQIPLIAEPGKGVAINVLIKADLTNLIANRMGNLHFILQPDRPHALFGWLCIARMVKPWHEWMFILFPHQQSWNATPSETEYLHYIQTLIGDPSINVEILDISTWNINEIVAESYSRNNVFCLGDAVHRHPPMNGLGSNTCIQDAYNLAWKIACVEKGIASRELLRTYSIERQPVGKSIVRRANEAFGHQTKVWEALGLLTGDIEERKEAMRELGQSSPAGASRRRKFTAAIETTRHEFHGLGIEMGQHYISRAIYTDDEPNDNAPSGSPNSSDRVLYYSPSTVPGRRLPHVWLDAACPKGMISIHDLAGKGAFCLFTGPGGENWKRAAAAIANKFSIPIKSFSIGFGQDWEDIYMEWGRVREVEESGCVLARPDRFVGWRFKEALETEEACTEKLEKVMLALLGK</sequence>
<dbReference type="Pfam" id="PF01494">
    <property type="entry name" value="FAD_binding_3"/>
    <property type="match status" value="1"/>
</dbReference>
<evidence type="ECO:0000256" key="3">
    <source>
        <dbReference type="ARBA" id="ARBA00023002"/>
    </source>
</evidence>
<dbReference type="PANTHER" id="PTHR43004:SF8">
    <property type="entry name" value="FAD-BINDING DOMAIN-CONTAINING PROTEIN-RELATED"/>
    <property type="match status" value="1"/>
</dbReference>
<comment type="caution">
    <text evidence="6">The sequence shown here is derived from an EMBL/GenBank/DDBJ whole genome shotgun (WGS) entry which is preliminary data.</text>
</comment>
<dbReference type="PANTHER" id="PTHR43004">
    <property type="entry name" value="TRK SYSTEM POTASSIUM UPTAKE PROTEIN"/>
    <property type="match status" value="1"/>
</dbReference>